<accession>A0A7R9C0G0</accession>
<evidence type="ECO:0000313" key="2">
    <source>
        <dbReference type="Proteomes" id="UP000678499"/>
    </source>
</evidence>
<gene>
    <name evidence="1" type="ORF">NMOB1V02_LOCUS12608</name>
</gene>
<reference evidence="1" key="1">
    <citation type="submission" date="2020-11" db="EMBL/GenBank/DDBJ databases">
        <authorList>
            <person name="Tran Van P."/>
        </authorList>
    </citation>
    <scope>NUCLEOTIDE SEQUENCE</scope>
</reference>
<protein>
    <submittedName>
        <fullName evidence="1">Uncharacterized protein</fullName>
    </submittedName>
</protein>
<dbReference type="Proteomes" id="UP000678499">
    <property type="component" value="Unassembled WGS sequence"/>
</dbReference>
<dbReference type="EMBL" id="CAJPEX010011003">
    <property type="protein sequence ID" value="CAG0925158.1"/>
    <property type="molecule type" value="Genomic_DNA"/>
</dbReference>
<organism evidence="1">
    <name type="scientific">Notodromas monacha</name>
    <dbReference type="NCBI Taxonomy" id="399045"/>
    <lineage>
        <taxon>Eukaryota</taxon>
        <taxon>Metazoa</taxon>
        <taxon>Ecdysozoa</taxon>
        <taxon>Arthropoda</taxon>
        <taxon>Crustacea</taxon>
        <taxon>Oligostraca</taxon>
        <taxon>Ostracoda</taxon>
        <taxon>Podocopa</taxon>
        <taxon>Podocopida</taxon>
        <taxon>Cypridocopina</taxon>
        <taxon>Cypridoidea</taxon>
        <taxon>Cyprididae</taxon>
        <taxon>Notodromas</taxon>
    </lineage>
</organism>
<sequence length="95" mass="10948">MCVCSIVEGEKNPMSAKEKSRRRSCEVADVGCSRCRQQTNDDFDGSVQAFVGILWNVFAIMMYNCEIVLPERRSGLTNYVDFVRERYFYDANISK</sequence>
<dbReference type="AlphaFoldDB" id="A0A7R9C0G0"/>
<name>A0A7R9C0G0_9CRUS</name>
<proteinExistence type="predicted"/>
<evidence type="ECO:0000313" key="1">
    <source>
        <dbReference type="EMBL" id="CAD7285006.1"/>
    </source>
</evidence>
<keyword evidence="2" id="KW-1185">Reference proteome</keyword>
<dbReference type="EMBL" id="OA893040">
    <property type="protein sequence ID" value="CAD7285006.1"/>
    <property type="molecule type" value="Genomic_DNA"/>
</dbReference>